<keyword evidence="1" id="KW-1133">Transmembrane helix</keyword>
<reference evidence="2 3" key="1">
    <citation type="submission" date="2013-08" db="EMBL/GenBank/DDBJ databases">
        <authorList>
            <person name="Stouthamer R."/>
            <person name="Nunney L."/>
        </authorList>
    </citation>
    <scope>NUCLEOTIDE SEQUENCE [LARGE SCALE GENOMIC DNA]</scope>
    <source>
        <strain evidence="3">ann-1</strain>
    </source>
</reference>
<proteinExistence type="predicted"/>
<keyword evidence="1" id="KW-0812">Transmembrane</keyword>
<sequence length="64" mass="7027">MHYEPQSLKNQGVVLDESGIGLGNCMVEWVVLSCLIAVQAALGVSLCLPPGRNDWLLRTMRQCL</sequence>
<gene>
    <name evidence="2" type="ORF">D934_00140</name>
</gene>
<name>A0A060HC04_XYLFS</name>
<evidence type="ECO:0000313" key="3">
    <source>
        <dbReference type="Proteomes" id="UP000027215"/>
    </source>
</evidence>
<feature type="transmembrane region" description="Helical" evidence="1">
    <location>
        <begin position="29"/>
        <end position="48"/>
    </location>
</feature>
<dbReference type="RefSeq" id="WP_024748987.1">
    <property type="nucleotide sequence ID" value="NZ_CP006696.1"/>
</dbReference>
<dbReference type="AlphaFoldDB" id="A0A060HC04"/>
<dbReference type="Proteomes" id="UP000027215">
    <property type="component" value="Chromosome"/>
</dbReference>
<dbReference type="KEGG" id="xfs:D934_00140"/>
<dbReference type="PATRIC" id="fig|155920.8.peg.38"/>
<evidence type="ECO:0000313" key="2">
    <source>
        <dbReference type="EMBL" id="AIC10891.1"/>
    </source>
</evidence>
<dbReference type="EMBL" id="CP006696">
    <property type="protein sequence ID" value="AIC10891.1"/>
    <property type="molecule type" value="Genomic_DNA"/>
</dbReference>
<organism evidence="2 3">
    <name type="scientific">Xylella fastidiosa subsp. sandyi Ann-1</name>
    <dbReference type="NCBI Taxonomy" id="155920"/>
    <lineage>
        <taxon>Bacteria</taxon>
        <taxon>Pseudomonadati</taxon>
        <taxon>Pseudomonadota</taxon>
        <taxon>Gammaproteobacteria</taxon>
        <taxon>Lysobacterales</taxon>
        <taxon>Lysobacteraceae</taxon>
        <taxon>Xylella</taxon>
    </lineage>
</organism>
<accession>A0A060HC04</accession>
<protein>
    <submittedName>
        <fullName evidence="2">Uncharacterized protein</fullName>
    </submittedName>
</protein>
<evidence type="ECO:0000256" key="1">
    <source>
        <dbReference type="SAM" id="Phobius"/>
    </source>
</evidence>
<dbReference type="HOGENOM" id="CLU_2866857_0_0_6"/>
<keyword evidence="1" id="KW-0472">Membrane</keyword>